<feature type="compositionally biased region" description="Low complexity" evidence="1">
    <location>
        <begin position="312"/>
        <end position="322"/>
    </location>
</feature>
<accession>K1RH55</accession>
<feature type="region of interest" description="Disordered" evidence="1">
    <location>
        <begin position="85"/>
        <end position="149"/>
    </location>
</feature>
<reference evidence="2" key="1">
    <citation type="journal article" date="2012" name="Nature">
        <title>The oyster genome reveals stress adaptation and complexity of shell formation.</title>
        <authorList>
            <person name="Zhang G."/>
            <person name="Fang X."/>
            <person name="Guo X."/>
            <person name="Li L."/>
            <person name="Luo R."/>
            <person name="Xu F."/>
            <person name="Yang P."/>
            <person name="Zhang L."/>
            <person name="Wang X."/>
            <person name="Qi H."/>
            <person name="Xiong Z."/>
            <person name="Que H."/>
            <person name="Xie Y."/>
            <person name="Holland P.W."/>
            <person name="Paps J."/>
            <person name="Zhu Y."/>
            <person name="Wu F."/>
            <person name="Chen Y."/>
            <person name="Wang J."/>
            <person name="Peng C."/>
            <person name="Meng J."/>
            <person name="Yang L."/>
            <person name="Liu J."/>
            <person name="Wen B."/>
            <person name="Zhang N."/>
            <person name="Huang Z."/>
            <person name="Zhu Q."/>
            <person name="Feng Y."/>
            <person name="Mount A."/>
            <person name="Hedgecock D."/>
            <person name="Xu Z."/>
            <person name="Liu Y."/>
            <person name="Domazet-Loso T."/>
            <person name="Du Y."/>
            <person name="Sun X."/>
            <person name="Zhang S."/>
            <person name="Liu B."/>
            <person name="Cheng P."/>
            <person name="Jiang X."/>
            <person name="Li J."/>
            <person name="Fan D."/>
            <person name="Wang W."/>
            <person name="Fu W."/>
            <person name="Wang T."/>
            <person name="Wang B."/>
            <person name="Zhang J."/>
            <person name="Peng Z."/>
            <person name="Li Y."/>
            <person name="Li N."/>
            <person name="Wang J."/>
            <person name="Chen M."/>
            <person name="He Y."/>
            <person name="Tan F."/>
            <person name="Song X."/>
            <person name="Zheng Q."/>
            <person name="Huang R."/>
            <person name="Yang H."/>
            <person name="Du X."/>
            <person name="Chen L."/>
            <person name="Yang M."/>
            <person name="Gaffney P.M."/>
            <person name="Wang S."/>
            <person name="Luo L."/>
            <person name="She Z."/>
            <person name="Ming Y."/>
            <person name="Huang W."/>
            <person name="Zhang S."/>
            <person name="Huang B."/>
            <person name="Zhang Y."/>
            <person name="Qu T."/>
            <person name="Ni P."/>
            <person name="Miao G."/>
            <person name="Wang J."/>
            <person name="Wang Q."/>
            <person name="Steinberg C.E."/>
            <person name="Wang H."/>
            <person name="Li N."/>
            <person name="Qian L."/>
            <person name="Zhang G."/>
            <person name="Li Y."/>
            <person name="Yang H."/>
            <person name="Liu X."/>
            <person name="Wang J."/>
            <person name="Yin Y."/>
            <person name="Wang J."/>
        </authorList>
    </citation>
    <scope>NUCLEOTIDE SEQUENCE [LARGE SCALE GENOMIC DNA]</scope>
    <source>
        <strain evidence="2">05x7-T-G4-1.051#20</strain>
    </source>
</reference>
<dbReference type="HOGENOM" id="CLU_534493_0_0_1"/>
<feature type="region of interest" description="Disordered" evidence="1">
    <location>
        <begin position="303"/>
        <end position="322"/>
    </location>
</feature>
<dbReference type="AlphaFoldDB" id="K1RH55"/>
<protein>
    <submittedName>
        <fullName evidence="2">Uncharacterized protein</fullName>
    </submittedName>
</protein>
<feature type="compositionally biased region" description="Basic and acidic residues" evidence="1">
    <location>
        <begin position="85"/>
        <end position="100"/>
    </location>
</feature>
<proteinExistence type="predicted"/>
<evidence type="ECO:0000313" key="2">
    <source>
        <dbReference type="EMBL" id="EKC33466.1"/>
    </source>
</evidence>
<feature type="compositionally biased region" description="Basic and acidic residues" evidence="1">
    <location>
        <begin position="34"/>
        <end position="47"/>
    </location>
</feature>
<feature type="region of interest" description="Disordered" evidence="1">
    <location>
        <begin position="432"/>
        <end position="475"/>
    </location>
</feature>
<sequence length="510" mass="56639">MQNDSSRAPLASFDTVDLGEEERTSRGVFQPAAEKPKTNSKHGMDKSIKKHQTATEETVFDECDSKLRKKIGRFLSAKTYKKISETKGEEKCYEGEKDIASIDNSVDEASPPGNSSDSDSDSSDSDSGYLRSGYVKVENRQSGDSNSGIHVETSYFKHISDSIHSNDSSCEPTPTSSPILPRVSISTLLGELQNEKIQSKRKALEKKIQRLQVTNTPVERPRSTTPINIHTFDEYVKEFDSPEKRSLSESGEKLQIKLPGEEFSHKYKSPRRHKSSQKENLCVFNFNEDQLFSRTKSAVVVQDDGVSPTPSPRRVLLPPSLTPTTSPVLTRGCVQKGSELLSNSAIISENKSSDWVAFDQAKTSSEANDTWFKQDLVNAQLVGDQPAISSSASFSALFGDKPCNNDDEDVLTVNIEEVDGRKVVDIRCQQQQQTNEQLDNKDSQALTNHKYQSSTEPKTNLDSTDSSEANTIQEENTFDLIQEIEIEMKKRQSNTLQLDNSSCMSSSSSS</sequence>
<evidence type="ECO:0000256" key="1">
    <source>
        <dbReference type="SAM" id="MobiDB-lite"/>
    </source>
</evidence>
<dbReference type="EMBL" id="JH816757">
    <property type="protein sequence ID" value="EKC33466.1"/>
    <property type="molecule type" value="Genomic_DNA"/>
</dbReference>
<name>K1RH55_MAGGI</name>
<feature type="compositionally biased region" description="Polar residues" evidence="1">
    <location>
        <begin position="443"/>
        <end position="475"/>
    </location>
</feature>
<gene>
    <name evidence="2" type="ORF">CGI_10015255</name>
</gene>
<feature type="region of interest" description="Disordered" evidence="1">
    <location>
        <begin position="1"/>
        <end position="60"/>
    </location>
</feature>
<dbReference type="InParanoid" id="K1RH55"/>
<organism evidence="2">
    <name type="scientific">Magallana gigas</name>
    <name type="common">Pacific oyster</name>
    <name type="synonym">Crassostrea gigas</name>
    <dbReference type="NCBI Taxonomy" id="29159"/>
    <lineage>
        <taxon>Eukaryota</taxon>
        <taxon>Metazoa</taxon>
        <taxon>Spiralia</taxon>
        <taxon>Lophotrochozoa</taxon>
        <taxon>Mollusca</taxon>
        <taxon>Bivalvia</taxon>
        <taxon>Autobranchia</taxon>
        <taxon>Pteriomorphia</taxon>
        <taxon>Ostreida</taxon>
        <taxon>Ostreoidea</taxon>
        <taxon>Ostreidae</taxon>
        <taxon>Magallana</taxon>
    </lineage>
</organism>